<dbReference type="SMART" id="SM00749">
    <property type="entry name" value="BON"/>
    <property type="match status" value="3"/>
</dbReference>
<organism evidence="2 3">
    <name type="scientific">Bordetella genomosp. 10</name>
    <dbReference type="NCBI Taxonomy" id="1416804"/>
    <lineage>
        <taxon>Bacteria</taxon>
        <taxon>Pseudomonadati</taxon>
        <taxon>Pseudomonadota</taxon>
        <taxon>Betaproteobacteria</taxon>
        <taxon>Burkholderiales</taxon>
        <taxon>Alcaligenaceae</taxon>
        <taxon>Bordetella</taxon>
    </lineage>
</organism>
<name>A0A261S368_9BORD</name>
<dbReference type="Proteomes" id="UP000216020">
    <property type="component" value="Unassembled WGS sequence"/>
</dbReference>
<dbReference type="InterPro" id="IPR014004">
    <property type="entry name" value="Transpt-assoc_nodulatn_dom_bac"/>
</dbReference>
<reference evidence="3" key="1">
    <citation type="submission" date="2017-05" db="EMBL/GenBank/DDBJ databases">
        <title>Complete and WGS of Bordetella genogroups.</title>
        <authorList>
            <person name="Spilker T."/>
            <person name="Lipuma J."/>
        </authorList>
    </citation>
    <scope>NUCLEOTIDE SEQUENCE [LARGE SCALE GENOMIC DNA]</scope>
    <source>
        <strain evidence="3">AU16122</strain>
    </source>
</reference>
<evidence type="ECO:0000313" key="3">
    <source>
        <dbReference type="Proteomes" id="UP000216020"/>
    </source>
</evidence>
<dbReference type="OrthoDB" id="870892at2"/>
<proteinExistence type="predicted"/>
<evidence type="ECO:0000259" key="1">
    <source>
        <dbReference type="PROSITE" id="PS50914"/>
    </source>
</evidence>
<keyword evidence="3" id="KW-1185">Reference proteome</keyword>
<dbReference type="Gene3D" id="3.30.1340.30">
    <property type="match status" value="3"/>
</dbReference>
<dbReference type="PROSITE" id="PS50914">
    <property type="entry name" value="BON"/>
    <property type="match status" value="3"/>
</dbReference>
<dbReference type="PANTHER" id="PTHR34606">
    <property type="entry name" value="BON DOMAIN-CONTAINING PROTEIN"/>
    <property type="match status" value="1"/>
</dbReference>
<dbReference type="InterPro" id="IPR007055">
    <property type="entry name" value="BON_dom"/>
</dbReference>
<feature type="domain" description="BON" evidence="1">
    <location>
        <begin position="2"/>
        <end position="70"/>
    </location>
</feature>
<dbReference type="EMBL" id="NEVM01000005">
    <property type="protein sequence ID" value="OZI31240.1"/>
    <property type="molecule type" value="Genomic_DNA"/>
</dbReference>
<accession>A0A261S368</accession>
<dbReference type="InterPro" id="IPR051686">
    <property type="entry name" value="Lipoprotein_DolP"/>
</dbReference>
<dbReference type="PANTHER" id="PTHR34606:SF15">
    <property type="entry name" value="BON DOMAIN-CONTAINING PROTEIN"/>
    <property type="match status" value="1"/>
</dbReference>
<gene>
    <name evidence="2" type="ORF">CAL29_25270</name>
</gene>
<sequence length="221" mass="24284">MDDLALLDLVVEALAVDPGIRSERLRVQVQDGVVALSGRVNAHAEKIRLARVVRWIRGVVEITTEVQVTHEGIETPGDDALCARIADGLSWTATLPPGRVKVRVRRGWVVLSGAVEWDYQRGLCEDVAGRLAGVSGIVDLLTVKPRMAAIDVEACAQRALRRNAGIRSADITARFVGGNMTLTGSVRSWHERNAVRRTIWSVPGVTRILDRMVTMPPRDER</sequence>
<dbReference type="AlphaFoldDB" id="A0A261S368"/>
<dbReference type="RefSeq" id="WP_094855655.1">
    <property type="nucleotide sequence ID" value="NZ_NEVM01000005.1"/>
</dbReference>
<comment type="caution">
    <text evidence="2">The sequence shown here is derived from an EMBL/GenBank/DDBJ whole genome shotgun (WGS) entry which is preliminary data.</text>
</comment>
<protein>
    <recommendedName>
        <fullName evidence="1">BON domain-containing protein</fullName>
    </recommendedName>
</protein>
<evidence type="ECO:0000313" key="2">
    <source>
        <dbReference type="EMBL" id="OZI31240.1"/>
    </source>
</evidence>
<feature type="domain" description="BON" evidence="1">
    <location>
        <begin position="148"/>
        <end position="216"/>
    </location>
</feature>
<dbReference type="Pfam" id="PF04972">
    <property type="entry name" value="BON"/>
    <property type="match status" value="3"/>
</dbReference>
<feature type="domain" description="BON" evidence="1">
    <location>
        <begin position="77"/>
        <end position="145"/>
    </location>
</feature>